<evidence type="ECO:0000313" key="2">
    <source>
        <dbReference type="Proteomes" id="UP000257144"/>
    </source>
</evidence>
<accession>A0A3D8GKL0</accession>
<name>A0A3D8GKL0_9BACI</name>
<proteinExistence type="predicted"/>
<dbReference type="EMBL" id="QNQT01000015">
    <property type="protein sequence ID" value="RDU34974.1"/>
    <property type="molecule type" value="Genomic_DNA"/>
</dbReference>
<dbReference type="AlphaFoldDB" id="A0A3D8GKL0"/>
<organism evidence="1 2">
    <name type="scientific">Neobacillus piezotolerans</name>
    <dbReference type="NCBI Taxonomy" id="2259171"/>
    <lineage>
        <taxon>Bacteria</taxon>
        <taxon>Bacillati</taxon>
        <taxon>Bacillota</taxon>
        <taxon>Bacilli</taxon>
        <taxon>Bacillales</taxon>
        <taxon>Bacillaceae</taxon>
        <taxon>Neobacillus</taxon>
    </lineage>
</organism>
<dbReference type="InterPro" id="IPR025546">
    <property type="entry name" value="YqzH"/>
</dbReference>
<sequence>MDEKLVKKMIKNCLKQYYGDESQPLGERDVNDIGERLYRLKEAEPEAHMHDIVNDIVYEFLTG</sequence>
<dbReference type="RefSeq" id="WP_115453874.1">
    <property type="nucleotide sequence ID" value="NZ_QNQT01000015.1"/>
</dbReference>
<keyword evidence="2" id="KW-1185">Reference proteome</keyword>
<evidence type="ECO:0000313" key="1">
    <source>
        <dbReference type="EMBL" id="RDU34974.1"/>
    </source>
</evidence>
<dbReference type="Proteomes" id="UP000257144">
    <property type="component" value="Unassembled WGS sequence"/>
</dbReference>
<protein>
    <submittedName>
        <fullName evidence="1">Uncharacterized protein</fullName>
    </submittedName>
</protein>
<dbReference type="Pfam" id="PF14164">
    <property type="entry name" value="YqzH"/>
    <property type="match status" value="1"/>
</dbReference>
<gene>
    <name evidence="1" type="ORF">DRW41_20370</name>
</gene>
<comment type="caution">
    <text evidence="1">The sequence shown here is derived from an EMBL/GenBank/DDBJ whole genome shotgun (WGS) entry which is preliminary data.</text>
</comment>
<dbReference type="OrthoDB" id="2937597at2"/>
<reference evidence="1 2" key="1">
    <citation type="submission" date="2018-07" db="EMBL/GenBank/DDBJ databases">
        <title>Bacillus sp. YLB-04 draft genome sequence.</title>
        <authorList>
            <person name="Yu L."/>
            <person name="Tang X."/>
        </authorList>
    </citation>
    <scope>NUCLEOTIDE SEQUENCE [LARGE SCALE GENOMIC DNA]</scope>
    <source>
        <strain evidence="1 2">YLB-04</strain>
    </source>
</reference>